<dbReference type="PIRSF" id="PIRSF000398">
    <property type="entry name" value="M_m6A_EcoRV"/>
    <property type="match status" value="1"/>
</dbReference>
<dbReference type="GO" id="GO:0006298">
    <property type="term" value="P:mismatch repair"/>
    <property type="evidence" value="ECO:0007669"/>
    <property type="project" value="TreeGrafter"/>
</dbReference>
<reference evidence="8" key="1">
    <citation type="submission" date="2019-09" db="EMBL/GenBank/DDBJ databases">
        <title>Characterisation of the sponge microbiome using genome-centric metagenomics.</title>
        <authorList>
            <person name="Engelberts J.P."/>
            <person name="Robbins S.J."/>
            <person name="De Goeij J.M."/>
            <person name="Aranda M."/>
            <person name="Bell S.C."/>
            <person name="Webster N.S."/>
        </authorList>
    </citation>
    <scope>NUCLEOTIDE SEQUENCE</scope>
    <source>
        <strain evidence="8">SB0676_bin_10</strain>
    </source>
</reference>
<keyword evidence="5" id="KW-0949">S-adenosyl-L-methionine</keyword>
<dbReference type="InterPro" id="IPR012327">
    <property type="entry name" value="MeTrfase_D12"/>
</dbReference>
<dbReference type="PANTHER" id="PTHR30481:SF3">
    <property type="entry name" value="DNA ADENINE METHYLASE"/>
    <property type="match status" value="1"/>
</dbReference>
<dbReference type="InterPro" id="IPR012263">
    <property type="entry name" value="M_m6A_EcoRV"/>
</dbReference>
<dbReference type="GO" id="GO:0009007">
    <property type="term" value="F:site-specific DNA-methyltransferase (adenine-specific) activity"/>
    <property type="evidence" value="ECO:0007669"/>
    <property type="project" value="UniProtKB-EC"/>
</dbReference>
<dbReference type="PANTHER" id="PTHR30481">
    <property type="entry name" value="DNA ADENINE METHYLASE"/>
    <property type="match status" value="1"/>
</dbReference>
<dbReference type="SUPFAM" id="SSF53335">
    <property type="entry name" value="S-adenosyl-L-methionine-dependent methyltransferases"/>
    <property type="match status" value="1"/>
</dbReference>
<feature type="binding site" evidence="7">
    <location>
        <position position="32"/>
    </location>
    <ligand>
        <name>S-adenosyl-L-methionine</name>
        <dbReference type="ChEBI" id="CHEBI:59789"/>
    </ligand>
</feature>
<accession>A0A6B1F971</accession>
<comment type="similarity">
    <text evidence="1">Belongs to the N(4)/N(6)-methyltransferase family.</text>
</comment>
<dbReference type="InterPro" id="IPR029063">
    <property type="entry name" value="SAM-dependent_MTases_sf"/>
</dbReference>
<dbReference type="GO" id="GO:0032259">
    <property type="term" value="P:methylation"/>
    <property type="evidence" value="ECO:0007669"/>
    <property type="project" value="UniProtKB-KW"/>
</dbReference>
<proteinExistence type="inferred from homology"/>
<organism evidence="8">
    <name type="scientific">Synechococcus sp. SB0676_bin_10</name>
    <dbReference type="NCBI Taxonomy" id="2604869"/>
    <lineage>
        <taxon>Bacteria</taxon>
        <taxon>Bacillati</taxon>
        <taxon>Cyanobacteriota</taxon>
        <taxon>Cyanophyceae</taxon>
        <taxon>Synechococcales</taxon>
        <taxon>Synechococcaceae</taxon>
        <taxon>Synechococcus</taxon>
    </lineage>
</organism>
<dbReference type="AlphaFoldDB" id="A0A6B1F971"/>
<dbReference type="GO" id="GO:0009307">
    <property type="term" value="P:DNA restriction-modification system"/>
    <property type="evidence" value="ECO:0007669"/>
    <property type="project" value="InterPro"/>
</dbReference>
<dbReference type="EC" id="2.1.1.72" evidence="2"/>
<protein>
    <recommendedName>
        <fullName evidence="2">site-specific DNA-methyltransferase (adenine-specific)</fullName>
        <ecNumber evidence="2">2.1.1.72</ecNumber>
    </recommendedName>
</protein>
<evidence type="ECO:0000256" key="6">
    <source>
        <dbReference type="ARBA" id="ARBA00047942"/>
    </source>
</evidence>
<evidence type="ECO:0000256" key="4">
    <source>
        <dbReference type="ARBA" id="ARBA00022679"/>
    </source>
</evidence>
<keyword evidence="4" id="KW-0808">Transferase</keyword>
<evidence type="ECO:0000313" key="8">
    <source>
        <dbReference type="EMBL" id="MYG37463.1"/>
    </source>
</evidence>
<evidence type="ECO:0000256" key="3">
    <source>
        <dbReference type="ARBA" id="ARBA00022603"/>
    </source>
</evidence>
<dbReference type="InterPro" id="IPR002052">
    <property type="entry name" value="DNA_methylase_N6_adenine_CS"/>
</dbReference>
<dbReference type="GO" id="GO:0043565">
    <property type="term" value="F:sequence-specific DNA binding"/>
    <property type="evidence" value="ECO:0007669"/>
    <property type="project" value="TreeGrafter"/>
</dbReference>
<dbReference type="PROSITE" id="PS00092">
    <property type="entry name" value="N6_MTASE"/>
    <property type="match status" value="1"/>
</dbReference>
<dbReference type="PRINTS" id="PR00505">
    <property type="entry name" value="D12N6MTFRASE"/>
</dbReference>
<dbReference type="Gene3D" id="3.40.50.150">
    <property type="entry name" value="Vaccinia Virus protein VP39"/>
    <property type="match status" value="1"/>
</dbReference>
<dbReference type="Gene3D" id="1.10.1020.10">
    <property type="entry name" value="Adenine-specific Methyltransferase, Domain 2"/>
    <property type="match status" value="1"/>
</dbReference>
<sequence length="300" mass="34462">MQLPLSLSEPILATEENTTDGVVPFNSQLLKWVGNKQRFACAIISFFPRRFRMYHEPFLGSGAVLGVLAPRRAEASDSFKPLMDIWRMLRSNPEVVKDWYRRRWLESQEGDKVEKYEQIKARYNQRANAADFLFLVRAAYGGVVRFRKADGYISTPCGVHQPIHYRSFSRRVDAWSERIRGTRFHHRDYEESLDRAEEGDVVYCDPPYNHSQAILYGAQGFSPDEMFRNIEAAKRRGAFVALSLDASKKSGCTNCNYDLPSGLFAREVAVNCGRSMLKRFQMGGQTLEQEVVTDRLLLTH</sequence>
<evidence type="ECO:0000256" key="1">
    <source>
        <dbReference type="ARBA" id="ARBA00006594"/>
    </source>
</evidence>
<feature type="binding site" evidence="7">
    <location>
        <position position="77"/>
    </location>
    <ligand>
        <name>S-adenosyl-L-methionine</name>
        <dbReference type="ChEBI" id="CHEBI:59789"/>
    </ligand>
</feature>
<dbReference type="InterPro" id="IPR023095">
    <property type="entry name" value="Ade_MeTrfase_dom_2"/>
</dbReference>
<gene>
    <name evidence="8" type="ORF">F4162_00180</name>
</gene>
<comment type="caution">
    <text evidence="8">The sequence shown here is derived from an EMBL/GenBank/DDBJ whole genome shotgun (WGS) entry which is preliminary data.</text>
</comment>
<evidence type="ECO:0000256" key="5">
    <source>
        <dbReference type="ARBA" id="ARBA00022691"/>
    </source>
</evidence>
<dbReference type="GO" id="GO:1904047">
    <property type="term" value="F:S-adenosyl-L-methionine binding"/>
    <property type="evidence" value="ECO:0007669"/>
    <property type="project" value="TreeGrafter"/>
</dbReference>
<dbReference type="Pfam" id="PF02086">
    <property type="entry name" value="MethyltransfD12"/>
    <property type="match status" value="1"/>
</dbReference>
<keyword evidence="3 8" id="KW-0489">Methyltransferase</keyword>
<comment type="catalytic activity">
    <reaction evidence="6">
        <text>a 2'-deoxyadenosine in DNA + S-adenosyl-L-methionine = an N(6)-methyl-2'-deoxyadenosine in DNA + S-adenosyl-L-homocysteine + H(+)</text>
        <dbReference type="Rhea" id="RHEA:15197"/>
        <dbReference type="Rhea" id="RHEA-COMP:12418"/>
        <dbReference type="Rhea" id="RHEA-COMP:12419"/>
        <dbReference type="ChEBI" id="CHEBI:15378"/>
        <dbReference type="ChEBI" id="CHEBI:57856"/>
        <dbReference type="ChEBI" id="CHEBI:59789"/>
        <dbReference type="ChEBI" id="CHEBI:90615"/>
        <dbReference type="ChEBI" id="CHEBI:90616"/>
        <dbReference type="EC" id="2.1.1.72"/>
    </reaction>
</comment>
<dbReference type="EMBL" id="VYDO01000007">
    <property type="protein sequence ID" value="MYG37463.1"/>
    <property type="molecule type" value="Genomic_DNA"/>
</dbReference>
<name>A0A6B1F971_9SYNE</name>
<feature type="binding site" evidence="7">
    <location>
        <position position="36"/>
    </location>
    <ligand>
        <name>S-adenosyl-L-methionine</name>
        <dbReference type="ChEBI" id="CHEBI:59789"/>
    </ligand>
</feature>
<evidence type="ECO:0000256" key="2">
    <source>
        <dbReference type="ARBA" id="ARBA00011900"/>
    </source>
</evidence>
<feature type="binding site" evidence="7">
    <location>
        <position position="205"/>
    </location>
    <ligand>
        <name>S-adenosyl-L-methionine</name>
        <dbReference type="ChEBI" id="CHEBI:59789"/>
    </ligand>
</feature>
<evidence type="ECO:0000256" key="7">
    <source>
        <dbReference type="PIRSR" id="PIRSR000398-1"/>
    </source>
</evidence>